<dbReference type="SUPFAM" id="SSF47384">
    <property type="entry name" value="Homodimeric domain of signal transducing histidine kinase"/>
    <property type="match status" value="1"/>
</dbReference>
<dbReference type="CDD" id="cd00082">
    <property type="entry name" value="HisKA"/>
    <property type="match status" value="1"/>
</dbReference>
<keyword evidence="9" id="KW-0902">Two-component regulatory system</keyword>
<dbReference type="Gene3D" id="1.10.287.130">
    <property type="match status" value="1"/>
</dbReference>
<dbReference type="EMBL" id="SSFD01000377">
    <property type="protein sequence ID" value="TXH78755.1"/>
    <property type="molecule type" value="Genomic_DNA"/>
</dbReference>
<comment type="subcellular location">
    <subcellularLocation>
        <location evidence="2">Membrane</location>
    </subcellularLocation>
</comment>
<evidence type="ECO:0000313" key="15">
    <source>
        <dbReference type="Proteomes" id="UP000321192"/>
    </source>
</evidence>
<dbReference type="PROSITE" id="PS50109">
    <property type="entry name" value="HIS_KIN"/>
    <property type="match status" value="1"/>
</dbReference>
<evidence type="ECO:0000313" key="14">
    <source>
        <dbReference type="EMBL" id="TXH78755.1"/>
    </source>
</evidence>
<dbReference type="InterPro" id="IPR036890">
    <property type="entry name" value="HATPase_C_sf"/>
</dbReference>
<gene>
    <name evidence="14" type="ORF">E6Q80_21940</name>
</gene>
<keyword evidence="8 11" id="KW-1133">Transmembrane helix</keyword>
<dbReference type="Proteomes" id="UP000321192">
    <property type="component" value="Unassembled WGS sequence"/>
</dbReference>
<dbReference type="CDD" id="cd00075">
    <property type="entry name" value="HATPase"/>
    <property type="match status" value="1"/>
</dbReference>
<feature type="domain" description="HAMP" evidence="13">
    <location>
        <begin position="187"/>
        <end position="239"/>
    </location>
</feature>
<dbReference type="EC" id="2.7.13.3" evidence="3"/>
<evidence type="ECO:0000256" key="11">
    <source>
        <dbReference type="SAM" id="Phobius"/>
    </source>
</evidence>
<feature type="domain" description="Histidine kinase" evidence="12">
    <location>
        <begin position="247"/>
        <end position="459"/>
    </location>
</feature>
<protein>
    <recommendedName>
        <fullName evidence="3">histidine kinase</fullName>
        <ecNumber evidence="3">2.7.13.3</ecNumber>
    </recommendedName>
</protein>
<dbReference type="InterPro" id="IPR003594">
    <property type="entry name" value="HATPase_dom"/>
</dbReference>
<evidence type="ECO:0000259" key="13">
    <source>
        <dbReference type="PROSITE" id="PS50885"/>
    </source>
</evidence>
<evidence type="ECO:0000256" key="8">
    <source>
        <dbReference type="ARBA" id="ARBA00022989"/>
    </source>
</evidence>
<dbReference type="GO" id="GO:0005886">
    <property type="term" value="C:plasma membrane"/>
    <property type="evidence" value="ECO:0007669"/>
    <property type="project" value="TreeGrafter"/>
</dbReference>
<evidence type="ECO:0000256" key="2">
    <source>
        <dbReference type="ARBA" id="ARBA00004370"/>
    </source>
</evidence>
<dbReference type="Pfam" id="PF02518">
    <property type="entry name" value="HATPase_c"/>
    <property type="match status" value="1"/>
</dbReference>
<dbReference type="Pfam" id="PF08521">
    <property type="entry name" value="2CSK_N"/>
    <property type="match status" value="1"/>
</dbReference>
<keyword evidence="6 11" id="KW-0812">Transmembrane</keyword>
<feature type="transmembrane region" description="Helical" evidence="11">
    <location>
        <begin position="163"/>
        <end position="186"/>
    </location>
</feature>
<keyword evidence="5" id="KW-0808">Transferase</keyword>
<dbReference type="InterPro" id="IPR004358">
    <property type="entry name" value="Sig_transdc_His_kin-like_C"/>
</dbReference>
<dbReference type="Pfam" id="PF00512">
    <property type="entry name" value="HisKA"/>
    <property type="match status" value="1"/>
</dbReference>
<organism evidence="14 15">
    <name type="scientific">Thauera aminoaromatica</name>
    <dbReference type="NCBI Taxonomy" id="164330"/>
    <lineage>
        <taxon>Bacteria</taxon>
        <taxon>Pseudomonadati</taxon>
        <taxon>Pseudomonadota</taxon>
        <taxon>Betaproteobacteria</taxon>
        <taxon>Rhodocyclales</taxon>
        <taxon>Zoogloeaceae</taxon>
        <taxon>Thauera</taxon>
    </lineage>
</organism>
<dbReference type="SUPFAM" id="SSF55874">
    <property type="entry name" value="ATPase domain of HSP90 chaperone/DNA topoisomerase II/histidine kinase"/>
    <property type="match status" value="1"/>
</dbReference>
<dbReference type="GO" id="GO:0000155">
    <property type="term" value="F:phosphorelay sensor kinase activity"/>
    <property type="evidence" value="ECO:0007669"/>
    <property type="project" value="InterPro"/>
</dbReference>
<dbReference type="SMART" id="SM00387">
    <property type="entry name" value="HATPase_c"/>
    <property type="match status" value="1"/>
</dbReference>
<name>A0A5C7S729_THASP</name>
<dbReference type="PANTHER" id="PTHR45436:SF1">
    <property type="entry name" value="SENSOR PROTEIN QSEC"/>
    <property type="match status" value="1"/>
</dbReference>
<accession>A0A5C7S729</accession>
<evidence type="ECO:0000256" key="4">
    <source>
        <dbReference type="ARBA" id="ARBA00022553"/>
    </source>
</evidence>
<dbReference type="SMART" id="SM00388">
    <property type="entry name" value="HisKA"/>
    <property type="match status" value="1"/>
</dbReference>
<evidence type="ECO:0000256" key="3">
    <source>
        <dbReference type="ARBA" id="ARBA00012438"/>
    </source>
</evidence>
<evidence type="ECO:0000256" key="9">
    <source>
        <dbReference type="ARBA" id="ARBA00023012"/>
    </source>
</evidence>
<evidence type="ECO:0000259" key="12">
    <source>
        <dbReference type="PROSITE" id="PS50109"/>
    </source>
</evidence>
<dbReference type="PRINTS" id="PR00344">
    <property type="entry name" value="BCTRLSENSOR"/>
</dbReference>
<evidence type="ECO:0000256" key="6">
    <source>
        <dbReference type="ARBA" id="ARBA00022692"/>
    </source>
</evidence>
<dbReference type="PANTHER" id="PTHR45436">
    <property type="entry name" value="SENSOR HISTIDINE KINASE YKOH"/>
    <property type="match status" value="1"/>
</dbReference>
<dbReference type="PROSITE" id="PS50885">
    <property type="entry name" value="HAMP"/>
    <property type="match status" value="1"/>
</dbReference>
<comment type="catalytic activity">
    <reaction evidence="1">
        <text>ATP + protein L-histidine = ADP + protein N-phospho-L-histidine.</text>
        <dbReference type="EC" id="2.7.13.3"/>
    </reaction>
</comment>
<evidence type="ECO:0000256" key="10">
    <source>
        <dbReference type="ARBA" id="ARBA00023136"/>
    </source>
</evidence>
<evidence type="ECO:0000256" key="7">
    <source>
        <dbReference type="ARBA" id="ARBA00022777"/>
    </source>
</evidence>
<keyword evidence="4" id="KW-0597">Phosphoprotein</keyword>
<sequence>MPRQASAHTLRRRLLALISWPLLVLLGLSMFADYRSAVSIADEAYDSALSGTVVALVSRLERDDDDLDIEVDLPPAADEILRSDTMDKVQYVVFDDQDKVLAGDPELLHLPRPQRPNHAELSDAQLGGQRARSVAYRYESAGLTATAIVAETTFKRSRAAQRILMTIFWPNLLLIAAALLLVYFGVRVALEPLDALGDTITRRGLDDFSPLAEGEVPGEARPLVRAINRLMAHLGKASHAQQVFLSNAAHQLRTPLAGLQTQLELAVETLPPEARPRIERLRDATRRLAHFTHQMLALARSSSEGALIAEHQPVELGALLEDAASELLDAALAKEIDLGFEAGPASVVGSRWMLREMLANLIDNAITYTPPGGHVTVRCGEADDGSFVEVEDDGPGIPEGERDKVFERFYRLPGTATQGSGLGLAIVREVAVRHGADIVVGSGAGGVGAVIRVVFPPRGAATSAAWGRAAVR</sequence>
<keyword evidence="7 14" id="KW-0418">Kinase</keyword>
<evidence type="ECO:0000256" key="1">
    <source>
        <dbReference type="ARBA" id="ARBA00000085"/>
    </source>
</evidence>
<dbReference type="AlphaFoldDB" id="A0A5C7S729"/>
<dbReference type="InterPro" id="IPR036097">
    <property type="entry name" value="HisK_dim/P_sf"/>
</dbReference>
<proteinExistence type="predicted"/>
<keyword evidence="10 11" id="KW-0472">Membrane</keyword>
<evidence type="ECO:0000256" key="5">
    <source>
        <dbReference type="ARBA" id="ARBA00022679"/>
    </source>
</evidence>
<comment type="caution">
    <text evidence="14">The sequence shown here is derived from an EMBL/GenBank/DDBJ whole genome shotgun (WGS) entry which is preliminary data.</text>
</comment>
<reference evidence="14 15" key="1">
    <citation type="submission" date="2018-09" db="EMBL/GenBank/DDBJ databases">
        <title>Metagenome Assembled Genomes from an Advanced Water Purification Facility.</title>
        <authorList>
            <person name="Stamps B.W."/>
            <person name="Spear J.R."/>
        </authorList>
    </citation>
    <scope>NUCLEOTIDE SEQUENCE [LARGE SCALE GENOMIC DNA]</scope>
    <source>
        <strain evidence="14">Bin_27_1</strain>
    </source>
</reference>
<dbReference type="InterPro" id="IPR005467">
    <property type="entry name" value="His_kinase_dom"/>
</dbReference>
<dbReference type="RefSeq" id="WP_276662358.1">
    <property type="nucleotide sequence ID" value="NZ_SSFD01000377.1"/>
</dbReference>
<dbReference type="InterPro" id="IPR003661">
    <property type="entry name" value="HisK_dim/P_dom"/>
</dbReference>
<dbReference type="Gene3D" id="3.30.565.10">
    <property type="entry name" value="Histidine kinase-like ATPase, C-terminal domain"/>
    <property type="match status" value="1"/>
</dbReference>
<dbReference type="InterPro" id="IPR050428">
    <property type="entry name" value="TCS_sensor_his_kinase"/>
</dbReference>
<dbReference type="InterPro" id="IPR013727">
    <property type="entry name" value="2CSK_N"/>
</dbReference>
<dbReference type="InterPro" id="IPR003660">
    <property type="entry name" value="HAMP_dom"/>
</dbReference>